<dbReference type="Proteomes" id="UP001634394">
    <property type="component" value="Unassembled WGS sequence"/>
</dbReference>
<sequence length="51" mass="5469">IKGSLIISGDILGHVYFWNKSTGDCEAAISAHEEAIHKVTYLGGRFFTASG</sequence>
<comment type="caution">
    <text evidence="1">The sequence shown here is derived from an EMBL/GenBank/DDBJ whole genome shotgun (WGS) entry which is preliminary data.</text>
</comment>
<dbReference type="InterPro" id="IPR015943">
    <property type="entry name" value="WD40/YVTN_repeat-like_dom_sf"/>
</dbReference>
<dbReference type="InterPro" id="IPR036322">
    <property type="entry name" value="WD40_repeat_dom_sf"/>
</dbReference>
<dbReference type="Gene3D" id="2.130.10.10">
    <property type="entry name" value="YVTN repeat-like/Quinoprotein amine dehydrogenase"/>
    <property type="match status" value="1"/>
</dbReference>
<proteinExistence type="predicted"/>
<reference evidence="1 2" key="1">
    <citation type="submission" date="2024-11" db="EMBL/GenBank/DDBJ databases">
        <title>Chromosome-level genome assembly of the freshwater bivalve Anodonta woodiana.</title>
        <authorList>
            <person name="Chen X."/>
        </authorList>
    </citation>
    <scope>NUCLEOTIDE SEQUENCE [LARGE SCALE GENOMIC DNA]</scope>
    <source>
        <strain evidence="1">MN2024</strain>
        <tissue evidence="1">Gills</tissue>
    </source>
</reference>
<feature type="non-terminal residue" evidence="1">
    <location>
        <position position="1"/>
    </location>
</feature>
<feature type="non-terminal residue" evidence="1">
    <location>
        <position position="51"/>
    </location>
</feature>
<accession>A0ABD3WJJ7</accession>
<dbReference type="SUPFAM" id="SSF50978">
    <property type="entry name" value="WD40 repeat-like"/>
    <property type="match status" value="1"/>
</dbReference>
<evidence type="ECO:0000313" key="2">
    <source>
        <dbReference type="Proteomes" id="UP001634394"/>
    </source>
</evidence>
<name>A0ABD3WJJ7_SINWO</name>
<dbReference type="EMBL" id="JBJQND010000006">
    <property type="protein sequence ID" value="KAL3873660.1"/>
    <property type="molecule type" value="Genomic_DNA"/>
</dbReference>
<dbReference type="AlphaFoldDB" id="A0ABD3WJJ7"/>
<keyword evidence="2" id="KW-1185">Reference proteome</keyword>
<protein>
    <submittedName>
        <fullName evidence="1">Uncharacterized protein</fullName>
    </submittedName>
</protein>
<evidence type="ECO:0000313" key="1">
    <source>
        <dbReference type="EMBL" id="KAL3873660.1"/>
    </source>
</evidence>
<organism evidence="1 2">
    <name type="scientific">Sinanodonta woodiana</name>
    <name type="common">Chinese pond mussel</name>
    <name type="synonym">Anodonta woodiana</name>
    <dbReference type="NCBI Taxonomy" id="1069815"/>
    <lineage>
        <taxon>Eukaryota</taxon>
        <taxon>Metazoa</taxon>
        <taxon>Spiralia</taxon>
        <taxon>Lophotrochozoa</taxon>
        <taxon>Mollusca</taxon>
        <taxon>Bivalvia</taxon>
        <taxon>Autobranchia</taxon>
        <taxon>Heteroconchia</taxon>
        <taxon>Palaeoheterodonta</taxon>
        <taxon>Unionida</taxon>
        <taxon>Unionoidea</taxon>
        <taxon>Unionidae</taxon>
        <taxon>Unioninae</taxon>
        <taxon>Sinanodonta</taxon>
    </lineage>
</organism>
<gene>
    <name evidence="1" type="ORF">ACJMK2_036754</name>
</gene>